<evidence type="ECO:0000313" key="1">
    <source>
        <dbReference type="EMBL" id="SAL80160.1"/>
    </source>
</evidence>
<comment type="caution">
    <text evidence="1">The sequence shown here is derived from an EMBL/GenBank/DDBJ whole genome shotgun (WGS) entry which is preliminary data.</text>
</comment>
<proteinExistence type="predicted"/>
<dbReference type="OrthoDB" id="9123936at2"/>
<dbReference type="Proteomes" id="UP000054770">
    <property type="component" value="Unassembled WGS sequence"/>
</dbReference>
<reference evidence="1" key="1">
    <citation type="submission" date="2016-01" db="EMBL/GenBank/DDBJ databases">
        <authorList>
            <person name="Peeters C."/>
        </authorList>
    </citation>
    <scope>NUCLEOTIDE SEQUENCE [LARGE SCALE GENOMIC DNA]</scope>
    <source>
        <strain evidence="1">LMG 22940</strain>
    </source>
</reference>
<accession>A0A158KHW5</accession>
<dbReference type="AlphaFoldDB" id="A0A158KHW5"/>
<gene>
    <name evidence="1" type="ORF">AWB68_05792</name>
</gene>
<organism evidence="1 2">
    <name type="scientific">Caballeronia choica</name>
    <dbReference type="NCBI Taxonomy" id="326476"/>
    <lineage>
        <taxon>Bacteria</taxon>
        <taxon>Pseudomonadati</taxon>
        <taxon>Pseudomonadota</taxon>
        <taxon>Betaproteobacteria</taxon>
        <taxon>Burkholderiales</taxon>
        <taxon>Burkholderiaceae</taxon>
        <taxon>Caballeronia</taxon>
    </lineage>
</organism>
<evidence type="ECO:0008006" key="3">
    <source>
        <dbReference type="Google" id="ProtNLM"/>
    </source>
</evidence>
<dbReference type="RefSeq" id="WP_087647790.1">
    <property type="nucleotide sequence ID" value="NZ_FCON02000090.1"/>
</dbReference>
<keyword evidence="2" id="KW-1185">Reference proteome</keyword>
<dbReference type="EMBL" id="FCON02000090">
    <property type="protein sequence ID" value="SAL80160.1"/>
    <property type="molecule type" value="Genomic_DNA"/>
</dbReference>
<evidence type="ECO:0000313" key="2">
    <source>
        <dbReference type="Proteomes" id="UP000054770"/>
    </source>
</evidence>
<sequence>MLIAQLPVAGEDGDRLRPSNPDSFDNDHSAFEEYACDRSNLPWIIFRAAHRANHVAALPARARALLAALARTVDANRPFAAIFARRELLTGRALQSMRTFYRSLDDLETGGFIVRPPQKRHGDAGLFGRAYLHLTDKAATLLGLVNESSSESLTAGSCPVPETAFAEAPCFFTPPSATVADGAIYKDLYPTNQKRQPARLPADLQRLLSLGFHEFLIFRLMREAKLNLKRLSDVVEATWIHLQKATRPINYLRALLRSPVDFGHQIRSKHAAQAKADTTRVRAALIDAIVARHTGQVFFDASNGRRFEVSEDAAQIAVHDHRESTPRIRVGNWSAEFVDALESGRIAPATPERESEFSLKGGGRIASVATSLIRNDMNLTKPVRTEAIDQRLIDMKRFLRLACAGEPVFRRTLGPRK</sequence>
<protein>
    <recommendedName>
        <fullName evidence="3">Replication protein O</fullName>
    </recommendedName>
</protein>
<name>A0A158KHW5_9BURK</name>